<gene>
    <name evidence="1" type="ORF">PR048_013184</name>
</gene>
<keyword evidence="2" id="KW-1185">Reference proteome</keyword>
<proteinExistence type="predicted"/>
<dbReference type="Proteomes" id="UP001159363">
    <property type="component" value="Chromosome X"/>
</dbReference>
<evidence type="ECO:0000313" key="2">
    <source>
        <dbReference type="Proteomes" id="UP001159363"/>
    </source>
</evidence>
<organism evidence="1 2">
    <name type="scientific">Dryococelus australis</name>
    <dbReference type="NCBI Taxonomy" id="614101"/>
    <lineage>
        <taxon>Eukaryota</taxon>
        <taxon>Metazoa</taxon>
        <taxon>Ecdysozoa</taxon>
        <taxon>Arthropoda</taxon>
        <taxon>Hexapoda</taxon>
        <taxon>Insecta</taxon>
        <taxon>Pterygota</taxon>
        <taxon>Neoptera</taxon>
        <taxon>Polyneoptera</taxon>
        <taxon>Phasmatodea</taxon>
        <taxon>Verophasmatodea</taxon>
        <taxon>Anareolatae</taxon>
        <taxon>Phasmatidae</taxon>
        <taxon>Eurycanthinae</taxon>
        <taxon>Dryococelus</taxon>
    </lineage>
</organism>
<name>A0ABQ9HRR7_9NEOP</name>
<sequence>MYKLSIVTPATGYGINNEYIALRQKHMKFAPPAKLLGIMDTAKQKKNNIFLEVTSDNILKLMMMYHYIYRARSTQHN</sequence>
<evidence type="ECO:0000313" key="1">
    <source>
        <dbReference type="EMBL" id="KAJ8886970.1"/>
    </source>
</evidence>
<comment type="caution">
    <text evidence="1">The sequence shown here is derived from an EMBL/GenBank/DDBJ whole genome shotgun (WGS) entry which is preliminary data.</text>
</comment>
<protein>
    <submittedName>
        <fullName evidence="1">Uncharacterized protein</fullName>
    </submittedName>
</protein>
<accession>A0ABQ9HRR7</accession>
<reference evidence="1 2" key="1">
    <citation type="submission" date="2023-02" db="EMBL/GenBank/DDBJ databases">
        <title>LHISI_Scaffold_Assembly.</title>
        <authorList>
            <person name="Stuart O.P."/>
            <person name="Cleave R."/>
            <person name="Magrath M.J.L."/>
            <person name="Mikheyev A.S."/>
        </authorList>
    </citation>
    <scope>NUCLEOTIDE SEQUENCE [LARGE SCALE GENOMIC DNA]</scope>
    <source>
        <strain evidence="1">Daus_M_001</strain>
        <tissue evidence="1">Leg muscle</tissue>
    </source>
</reference>
<dbReference type="EMBL" id="JARBHB010000004">
    <property type="protein sequence ID" value="KAJ8886970.1"/>
    <property type="molecule type" value="Genomic_DNA"/>
</dbReference>